<accession>C4J7J4</accession>
<reference evidence="1" key="1">
    <citation type="journal article" date="2009" name="PLoS Genet.">
        <title>Sequencing, mapping, and analysis of 27,455 maize full-length cDNAs.</title>
        <authorList>
            <person name="Soderlund C."/>
            <person name="Descour A."/>
            <person name="Kudrna D."/>
            <person name="Bomhoff M."/>
            <person name="Boyd L."/>
            <person name="Currie J."/>
            <person name="Angelova A."/>
            <person name="Collura K."/>
            <person name="Wissotski M."/>
            <person name="Ashley E."/>
            <person name="Morrow D."/>
            <person name="Fernandes J."/>
            <person name="Walbot V."/>
            <person name="Yu Y."/>
        </authorList>
    </citation>
    <scope>NUCLEOTIDE SEQUENCE</scope>
    <source>
        <strain evidence="1">B73</strain>
    </source>
</reference>
<sequence length="41" mass="4588">MRTPSYIHVPLLLQNQSMIICSATESCQGKKLNHCLEQASN</sequence>
<protein>
    <submittedName>
        <fullName evidence="1">Uncharacterized protein</fullName>
    </submittedName>
</protein>
<dbReference type="AlphaFoldDB" id="C4J7J4"/>
<organism evidence="1">
    <name type="scientific">Zea mays</name>
    <name type="common">Maize</name>
    <dbReference type="NCBI Taxonomy" id="4577"/>
    <lineage>
        <taxon>Eukaryota</taxon>
        <taxon>Viridiplantae</taxon>
        <taxon>Streptophyta</taxon>
        <taxon>Embryophyta</taxon>
        <taxon>Tracheophyta</taxon>
        <taxon>Spermatophyta</taxon>
        <taxon>Magnoliopsida</taxon>
        <taxon>Liliopsida</taxon>
        <taxon>Poales</taxon>
        <taxon>Poaceae</taxon>
        <taxon>PACMAD clade</taxon>
        <taxon>Panicoideae</taxon>
        <taxon>Andropogonodae</taxon>
        <taxon>Andropogoneae</taxon>
        <taxon>Tripsacinae</taxon>
        <taxon>Zea</taxon>
    </lineage>
</organism>
<name>C4J7J4_MAIZE</name>
<evidence type="ECO:0000313" key="1">
    <source>
        <dbReference type="EMBL" id="ACR37144.1"/>
    </source>
</evidence>
<dbReference type="EMBL" id="BT086791">
    <property type="protein sequence ID" value="ACR37144.1"/>
    <property type="molecule type" value="mRNA"/>
</dbReference>
<reference evidence="1" key="2">
    <citation type="submission" date="2012-06" db="EMBL/GenBank/DDBJ databases">
        <authorList>
            <person name="Yu Y."/>
            <person name="Currie J."/>
            <person name="Lomeli R."/>
            <person name="Angelova A."/>
            <person name="Collura K."/>
            <person name="Wissotski M."/>
            <person name="Campos D."/>
            <person name="Kudrna D."/>
            <person name="Golser W."/>
            <person name="Ashely E."/>
            <person name="Descour A."/>
            <person name="Fernandes J."/>
            <person name="Soderlund C."/>
            <person name="Walbot V."/>
        </authorList>
    </citation>
    <scope>NUCLEOTIDE SEQUENCE</scope>
    <source>
        <strain evidence="1">B73</strain>
    </source>
</reference>
<proteinExistence type="evidence at transcript level"/>